<feature type="repeat" description="WD" evidence="3">
    <location>
        <begin position="1516"/>
        <end position="1548"/>
    </location>
</feature>
<dbReference type="Pfam" id="PF12894">
    <property type="entry name" value="ANAPC4_WD40"/>
    <property type="match status" value="1"/>
</dbReference>
<keyword evidence="2" id="KW-0677">Repeat</keyword>
<dbReference type="SUPFAM" id="SSF141571">
    <property type="entry name" value="Pentapeptide repeat-like"/>
    <property type="match status" value="1"/>
</dbReference>
<dbReference type="InterPro" id="IPR009003">
    <property type="entry name" value="Peptidase_S1_PA"/>
</dbReference>
<dbReference type="Pfam" id="PF00805">
    <property type="entry name" value="Pentapeptide"/>
    <property type="match status" value="1"/>
</dbReference>
<accession>A0ABW1P341</accession>
<dbReference type="PROSITE" id="PS50837">
    <property type="entry name" value="NACHT"/>
    <property type="match status" value="1"/>
</dbReference>
<dbReference type="InterPro" id="IPR001680">
    <property type="entry name" value="WD40_rpt"/>
</dbReference>
<feature type="repeat" description="WD" evidence="3">
    <location>
        <begin position="1557"/>
        <end position="1598"/>
    </location>
</feature>
<dbReference type="PROSITE" id="PS50294">
    <property type="entry name" value="WD_REPEATS_REGION"/>
    <property type="match status" value="4"/>
</dbReference>
<dbReference type="PANTHER" id="PTHR19879:SF9">
    <property type="entry name" value="TRANSCRIPTION INITIATION FACTOR TFIID SUBUNIT 5"/>
    <property type="match status" value="1"/>
</dbReference>
<comment type="caution">
    <text evidence="5">The sequence shown here is derived from an EMBL/GenBank/DDBJ whole genome shotgun (WGS) entry which is preliminary data.</text>
</comment>
<dbReference type="Pfam" id="PF22739">
    <property type="entry name" value="NA-iREase3"/>
    <property type="match status" value="1"/>
</dbReference>
<dbReference type="RefSeq" id="WP_380634748.1">
    <property type="nucleotide sequence ID" value="NZ_JBHSQO010000007.1"/>
</dbReference>
<dbReference type="EMBL" id="JBHSQO010000007">
    <property type="protein sequence ID" value="MFC6089510.1"/>
    <property type="molecule type" value="Genomic_DNA"/>
</dbReference>
<dbReference type="InterPro" id="IPR029052">
    <property type="entry name" value="Metallo-depent_PP-like"/>
</dbReference>
<dbReference type="Pfam" id="PF00400">
    <property type="entry name" value="WD40"/>
    <property type="match status" value="3"/>
</dbReference>
<dbReference type="SUPFAM" id="SSF50998">
    <property type="entry name" value="Quinoprotein alcohol dehydrogenase-like"/>
    <property type="match status" value="1"/>
</dbReference>
<dbReference type="PROSITE" id="PS00678">
    <property type="entry name" value="WD_REPEATS_1"/>
    <property type="match status" value="1"/>
</dbReference>
<evidence type="ECO:0000256" key="2">
    <source>
        <dbReference type="ARBA" id="ARBA00022737"/>
    </source>
</evidence>
<evidence type="ECO:0000256" key="3">
    <source>
        <dbReference type="PROSITE-ProRule" id="PRU00221"/>
    </source>
</evidence>
<dbReference type="Gene3D" id="3.60.21.10">
    <property type="match status" value="1"/>
</dbReference>
<keyword evidence="1 3" id="KW-0853">WD repeat</keyword>
<evidence type="ECO:0000313" key="6">
    <source>
        <dbReference type="Proteomes" id="UP001596220"/>
    </source>
</evidence>
<proteinExistence type="predicted"/>
<dbReference type="InterPro" id="IPR001646">
    <property type="entry name" value="5peptide_repeat"/>
</dbReference>
<evidence type="ECO:0000259" key="4">
    <source>
        <dbReference type="PROSITE" id="PS50837"/>
    </source>
</evidence>
<dbReference type="InterPro" id="IPR015943">
    <property type="entry name" value="WD40/YVTN_repeat-like_dom_sf"/>
</dbReference>
<dbReference type="Pfam" id="PF13365">
    <property type="entry name" value="Trypsin_2"/>
    <property type="match status" value="1"/>
</dbReference>
<dbReference type="SUPFAM" id="SSF56300">
    <property type="entry name" value="Metallo-dependent phosphatases"/>
    <property type="match status" value="1"/>
</dbReference>
<dbReference type="InterPro" id="IPR027417">
    <property type="entry name" value="P-loop_NTPase"/>
</dbReference>
<dbReference type="CDD" id="cd00200">
    <property type="entry name" value="WD40"/>
    <property type="match status" value="1"/>
</dbReference>
<dbReference type="Gene3D" id="2.160.20.80">
    <property type="entry name" value="E3 ubiquitin-protein ligase SopA"/>
    <property type="match status" value="1"/>
</dbReference>
<dbReference type="PROSITE" id="PS50082">
    <property type="entry name" value="WD_REPEATS_2"/>
    <property type="match status" value="4"/>
</dbReference>
<dbReference type="Proteomes" id="UP001596220">
    <property type="component" value="Unassembled WGS sequence"/>
</dbReference>
<dbReference type="InterPro" id="IPR019775">
    <property type="entry name" value="WD40_repeat_CS"/>
</dbReference>
<dbReference type="PANTHER" id="PTHR19879">
    <property type="entry name" value="TRANSCRIPTION INITIATION FACTOR TFIID"/>
    <property type="match status" value="1"/>
</dbReference>
<gene>
    <name evidence="5" type="ORF">ACFP3R_09535</name>
</gene>
<keyword evidence="6" id="KW-1185">Reference proteome</keyword>
<name>A0ABW1P341_9PSEU</name>
<dbReference type="Gene3D" id="2.130.10.10">
    <property type="entry name" value="YVTN repeat-like/Quinoprotein amine dehydrogenase"/>
    <property type="match status" value="4"/>
</dbReference>
<protein>
    <submittedName>
        <fullName evidence="5">NACHT domain-containing protein</fullName>
    </submittedName>
</protein>
<dbReference type="InterPro" id="IPR011047">
    <property type="entry name" value="Quinoprotein_ADH-like_sf"/>
</dbReference>
<feature type="repeat" description="WD" evidence="3">
    <location>
        <begin position="1127"/>
        <end position="1168"/>
    </location>
</feature>
<dbReference type="SUPFAM" id="SSF50494">
    <property type="entry name" value="Trypsin-like serine proteases"/>
    <property type="match status" value="1"/>
</dbReference>
<feature type="domain" description="NACHT" evidence="4">
    <location>
        <begin position="592"/>
        <end position="710"/>
    </location>
</feature>
<dbReference type="InterPro" id="IPR024977">
    <property type="entry name" value="Apc4-like_WD40_dom"/>
</dbReference>
<organism evidence="5 6">
    <name type="scientific">Saccharothrix lopnurensis</name>
    <dbReference type="NCBI Taxonomy" id="1670621"/>
    <lineage>
        <taxon>Bacteria</taxon>
        <taxon>Bacillati</taxon>
        <taxon>Actinomycetota</taxon>
        <taxon>Actinomycetes</taxon>
        <taxon>Pseudonocardiales</taxon>
        <taxon>Pseudonocardiaceae</taxon>
        <taxon>Saccharothrix</taxon>
    </lineage>
</organism>
<sequence length="1658" mass="179193">MWYPWPVPDASLPTSVVRVLDPGGDPVGGGVVVGGRVLTCAHVVNLALGLDARSAEPPGGGVRVDFPALDHPPVTARVASWTPPPPREGVPGGDVAALALDLPAGVTPARLIRTPPHPGSPVDVFGHPADRPDGAWVRAVVRGPVGGRLVRLDSDSAPRVRRGYSGSAVWDPATGRVVGIIATSAGPDSYAIGADALRPPRPEVRTGGDGVVVLHLTRVPGADLGEFEDLRPDLVVFTGHLTANGRPDEFARAFRSLADLAEAVDLPRRRVVVVPGSRDVNRMACRAYFTHEEAWGRTPTPPYWPKWGPFKEAFDEFYGGAFTFTPDEPWTLFEYRDPPLVVAGLNATVEVTHEVDRAALGDRQAAWFGRALRDAGGRQLCAAQGLARPDGWGPGPWLTDVATDRPWSVTTLAVRAPLPPAEDVDGPGTFFDRVLEATRVAHPTATVTPRPDEGYVRVSKPRDSGGFEQWPVGVAGVLTPEVVDRFVRRVHDPFAAADPYVPSEVVHGGPPAPVDLVLAARRRGVRLRSFVEYQGLLDLRPLAVKQAQSLAGDTVYPAGLYVSQRYAVVRPDERGDDLLGRVLDWLREESARFVVVLGDFGRGKSFLLRQLTRVLPEEDPGLLPVLVELRSLEKAPSLDELLAQHLVREGVPAVDVPKLRYMISSGRLALLFDGFDELELRVGYDNAADYLTTLLQAVTDRAKVVLTSRTQHFRSTDQVLNALGQQVSALAAGRVVVLEDFTDDQIRAFLTRHHGGDGRRAARRFELLDAVDDLLGLSRNPRMLSFIADLDEERLLEVRQQHGRVSAAELYRELLDSWMFREVDRQDHRHGVRSFDRDERVSACRALALRLWETTATTIQTADLEDTVVRVLTRLAERGYSIDQAAHAVGSGSLLVRAEDGGFAFVHQSVMEWLVAEVAADELRAGRFGSAVVNRRMTRLMVDFLCDLAGREPVVRWARQVLVDPDVADAAKQNATEVVRRLNVWTRLLLSGQDLRGYHFGEVDLSGADLREADLSDQRFVNTRFVGADLTDANLTGVRVIGGDLTDAVLTGSRWRRAALLGVVGADRPELADAAVSGRDPARALVHAEADDVAAVAFSPDGELLALAREHVVELRHVKSNQPVRLWRRHARRVTDVAWSPDGRRLATREEDGRAYTWDATTGDLLGEAATGVARLLGFRYRRQGIAVLTPGSEVRFLDAAGAHQGALPGRWVEAACATTADLLVTRSSTEVVGWSPDGGTRTVLADFPVRRMALSPDGGWLALDRVDRVVVVELRTNAVVAEFATPDPPARMVLSPGGAQLAVISGDGLVSLVAPGGRHLGHLNRPPLRLGSVSYSADGRRLLVIANGLCWVWDLSTGEVTTKLGERTRAALFAPDDRGIVLGDDSRVLVPEAGSLPTGPVVALGQPEDRGQLVTASLDGKVTWWDLDTGQPLRGLSRGTRVITAIDCAPTGDLVALAHGRFVTIHGSGHHVVLRGRGTRVRQVAFSPDGELVAVASDDGTVQLWTVRGNPLLVLEGHEGQVWDVAFSPDGGRLVTASSDGTARVWSRNGGVLAVLVGHTGPVRGVACSPDGERIATASDDGTVRIWDARTRAELAVFAHQHEGAVLLPDGSYKGDAGPALFWAVRQCRFEVGELDPHYPGIRRLAPEEPLPGVVAS</sequence>
<dbReference type="Pfam" id="PF05729">
    <property type="entry name" value="NACHT"/>
    <property type="match status" value="1"/>
</dbReference>
<dbReference type="SUPFAM" id="SSF52540">
    <property type="entry name" value="P-loop containing nucleoside triphosphate hydrolases"/>
    <property type="match status" value="1"/>
</dbReference>
<dbReference type="Gene3D" id="3.40.50.300">
    <property type="entry name" value="P-loop containing nucleotide triphosphate hydrolases"/>
    <property type="match status" value="1"/>
</dbReference>
<dbReference type="SMART" id="SM00320">
    <property type="entry name" value="WD40"/>
    <property type="match status" value="7"/>
</dbReference>
<evidence type="ECO:0000313" key="5">
    <source>
        <dbReference type="EMBL" id="MFC6089510.1"/>
    </source>
</evidence>
<reference evidence="6" key="1">
    <citation type="journal article" date="2019" name="Int. J. Syst. Evol. Microbiol.">
        <title>The Global Catalogue of Microorganisms (GCM) 10K type strain sequencing project: providing services to taxonomists for standard genome sequencing and annotation.</title>
        <authorList>
            <consortium name="The Broad Institute Genomics Platform"/>
            <consortium name="The Broad Institute Genome Sequencing Center for Infectious Disease"/>
            <person name="Wu L."/>
            <person name="Ma J."/>
        </authorList>
    </citation>
    <scope>NUCLEOTIDE SEQUENCE [LARGE SCALE GENOMIC DNA]</scope>
    <source>
        <strain evidence="6">CGMCC 4.7246</strain>
    </source>
</reference>
<feature type="repeat" description="WD" evidence="3">
    <location>
        <begin position="1475"/>
        <end position="1516"/>
    </location>
</feature>
<dbReference type="InterPro" id="IPR054571">
    <property type="entry name" value="NA-iREase3_dom"/>
</dbReference>
<dbReference type="InterPro" id="IPR007111">
    <property type="entry name" value="NACHT_NTPase"/>
</dbReference>
<evidence type="ECO:0000256" key="1">
    <source>
        <dbReference type="ARBA" id="ARBA00022574"/>
    </source>
</evidence>